<dbReference type="EMBL" id="MEKH01000005">
    <property type="protein sequence ID" value="ODO07996.1"/>
    <property type="molecule type" value="Genomic_DNA"/>
</dbReference>
<feature type="compositionally biased region" description="Basic and acidic residues" evidence="2">
    <location>
        <begin position="137"/>
        <end position="148"/>
    </location>
</feature>
<comment type="caution">
    <text evidence="3">The sequence shown here is derived from an EMBL/GenBank/DDBJ whole genome shotgun (WGS) entry which is preliminary data.</text>
</comment>
<dbReference type="AlphaFoldDB" id="A0A1E3K505"/>
<dbReference type="OrthoDB" id="10429925at2759"/>
<feature type="compositionally biased region" description="Basic and acidic residues" evidence="2">
    <location>
        <begin position="1"/>
        <end position="10"/>
    </location>
</feature>
<organism evidence="3 4">
    <name type="scientific">Cryptococcus amylolentus CBS 6273</name>
    <dbReference type="NCBI Taxonomy" id="1296118"/>
    <lineage>
        <taxon>Eukaryota</taxon>
        <taxon>Fungi</taxon>
        <taxon>Dikarya</taxon>
        <taxon>Basidiomycota</taxon>
        <taxon>Agaricomycotina</taxon>
        <taxon>Tremellomycetes</taxon>
        <taxon>Tremellales</taxon>
        <taxon>Cryptococcaceae</taxon>
        <taxon>Cryptococcus</taxon>
    </lineage>
</organism>
<name>A0A1E3K505_9TREE</name>
<accession>A0A1E3K505</accession>
<evidence type="ECO:0000313" key="4">
    <source>
        <dbReference type="Proteomes" id="UP000095149"/>
    </source>
</evidence>
<feature type="compositionally biased region" description="Polar residues" evidence="2">
    <location>
        <begin position="16"/>
        <end position="43"/>
    </location>
</feature>
<proteinExistence type="predicted"/>
<dbReference type="Proteomes" id="UP000095149">
    <property type="component" value="Unassembled WGS sequence"/>
</dbReference>
<feature type="compositionally biased region" description="Polar residues" evidence="2">
    <location>
        <begin position="183"/>
        <end position="192"/>
    </location>
</feature>
<evidence type="ECO:0000313" key="3">
    <source>
        <dbReference type="EMBL" id="ODO07996.1"/>
    </source>
</evidence>
<reference evidence="3 4" key="1">
    <citation type="submission" date="2016-06" db="EMBL/GenBank/DDBJ databases">
        <title>Evolution of pathogenesis and genome organization in the Tremellales.</title>
        <authorList>
            <person name="Cuomo C."/>
            <person name="Litvintseva A."/>
            <person name="Heitman J."/>
            <person name="Chen Y."/>
            <person name="Sun S."/>
            <person name="Springer D."/>
            <person name="Dromer F."/>
            <person name="Young S."/>
            <person name="Zeng Q."/>
            <person name="Chapman S."/>
            <person name="Gujja S."/>
            <person name="Saif S."/>
            <person name="Birren B."/>
        </authorList>
    </citation>
    <scope>NUCLEOTIDE SEQUENCE [LARGE SCALE GENOMIC DNA]</scope>
    <source>
        <strain evidence="3 4">CBS 6273</strain>
    </source>
</reference>
<evidence type="ECO:0000256" key="1">
    <source>
        <dbReference type="SAM" id="Coils"/>
    </source>
</evidence>
<feature type="region of interest" description="Disordered" evidence="2">
    <location>
        <begin position="88"/>
        <end position="201"/>
    </location>
</feature>
<feature type="region of interest" description="Disordered" evidence="2">
    <location>
        <begin position="1"/>
        <end position="46"/>
    </location>
</feature>
<keyword evidence="1" id="KW-0175">Coiled coil</keyword>
<evidence type="ECO:0000256" key="2">
    <source>
        <dbReference type="SAM" id="MobiDB-lite"/>
    </source>
</evidence>
<feature type="coiled-coil region" evidence="1">
    <location>
        <begin position="243"/>
        <end position="277"/>
    </location>
</feature>
<gene>
    <name evidence="3" type="ORF">I350_03579</name>
</gene>
<protein>
    <submittedName>
        <fullName evidence="3">Uncharacterized protein</fullName>
    </submittedName>
</protein>
<sequence length="283" mass="31645">MNPEQEENRYEGSVSPMDTTGGRPSSGYQQPATQRPLTMSSGTLPVDFASFSREQLLHHLDRSRPPLIADSGSGDENANFFDRSHPLYPRLAPVRDPGEDQDQYTTDPSMRQYYPGGEYVPGSSSSAYRRLLPADGRMGRPDRSRLDTTEGDFAQGGSFRYHTEDDFGQQGRTTGGEGGSRSQNVTFVDNGNTPPPRSRGPITRAQLLQHCDALTRENASLFIELNESTERFRAISREDMELLQQSEARVQALTEKVEQLKRERDAAMILSQRLQHDSTQGED</sequence>